<comment type="caution">
    <text evidence="2">The sequence shown here is derived from an EMBL/GenBank/DDBJ whole genome shotgun (WGS) entry which is preliminary data.</text>
</comment>
<evidence type="ECO:0000259" key="1">
    <source>
        <dbReference type="Pfam" id="PF00582"/>
    </source>
</evidence>
<evidence type="ECO:0000313" key="2">
    <source>
        <dbReference type="EMBL" id="KAK7318895.1"/>
    </source>
</evidence>
<dbReference type="PANTHER" id="PTHR47867:SF1">
    <property type="entry name" value="ADENINE NUCLEOTIDE ALPHA HYDROLASES-LIKE SUPERFAMILY PROTEIN"/>
    <property type="match status" value="1"/>
</dbReference>
<dbReference type="Pfam" id="PF00582">
    <property type="entry name" value="Usp"/>
    <property type="match status" value="1"/>
</dbReference>
<evidence type="ECO:0000313" key="3">
    <source>
        <dbReference type="Proteomes" id="UP001359559"/>
    </source>
</evidence>
<dbReference type="Proteomes" id="UP001359559">
    <property type="component" value="Unassembled WGS sequence"/>
</dbReference>
<dbReference type="CDD" id="cd00293">
    <property type="entry name" value="USP-like"/>
    <property type="match status" value="1"/>
</dbReference>
<feature type="domain" description="UspA" evidence="1">
    <location>
        <begin position="56"/>
        <end position="223"/>
    </location>
</feature>
<dbReference type="InterPro" id="IPR014729">
    <property type="entry name" value="Rossmann-like_a/b/a_fold"/>
</dbReference>
<organism evidence="2 3">
    <name type="scientific">Clitoria ternatea</name>
    <name type="common">Butterfly pea</name>
    <dbReference type="NCBI Taxonomy" id="43366"/>
    <lineage>
        <taxon>Eukaryota</taxon>
        <taxon>Viridiplantae</taxon>
        <taxon>Streptophyta</taxon>
        <taxon>Embryophyta</taxon>
        <taxon>Tracheophyta</taxon>
        <taxon>Spermatophyta</taxon>
        <taxon>Magnoliopsida</taxon>
        <taxon>eudicotyledons</taxon>
        <taxon>Gunneridae</taxon>
        <taxon>Pentapetalae</taxon>
        <taxon>rosids</taxon>
        <taxon>fabids</taxon>
        <taxon>Fabales</taxon>
        <taxon>Fabaceae</taxon>
        <taxon>Papilionoideae</taxon>
        <taxon>50 kb inversion clade</taxon>
        <taxon>NPAAA clade</taxon>
        <taxon>indigoferoid/millettioid clade</taxon>
        <taxon>Phaseoleae</taxon>
        <taxon>Clitoria</taxon>
    </lineage>
</organism>
<name>A0AAN9KJA7_CLITE</name>
<keyword evidence="3" id="KW-1185">Reference proteome</keyword>
<dbReference type="InterPro" id="IPR006016">
    <property type="entry name" value="UspA"/>
</dbReference>
<dbReference type="EMBL" id="JAYKXN010000001">
    <property type="protein sequence ID" value="KAK7318895.1"/>
    <property type="molecule type" value="Genomic_DNA"/>
</dbReference>
<dbReference type="AlphaFoldDB" id="A0AAN9KJA7"/>
<gene>
    <name evidence="2" type="ORF">RJT34_03602</name>
</gene>
<sequence>MKSVPVSRVALEEGFLFRQVQPKEYRVARKPCGCVRLKGGMASANNNNRNANAQARKVMVVADPTRESAGALQYALSHAVLEQDELILLHVENPTSWRNTISTFLKMPSLGSTTTASIDLGGGGAAADGEGVDFLEEMKHACKAAQPKMRVRVLKVEMDNKDKPNTILSQSKSHGVDLMVIGQKRTFSSALLGYKLPASGSMKGMKAIDTAEYLIQNSPCTCVGVSRKGQNGGYVLNSKTHRNFWLLA</sequence>
<proteinExistence type="predicted"/>
<reference evidence="2 3" key="1">
    <citation type="submission" date="2024-01" db="EMBL/GenBank/DDBJ databases">
        <title>The genomes of 5 underutilized Papilionoideae crops provide insights into root nodulation and disease resistance.</title>
        <authorList>
            <person name="Yuan L."/>
        </authorList>
    </citation>
    <scope>NUCLEOTIDE SEQUENCE [LARGE SCALE GENOMIC DNA]</scope>
    <source>
        <strain evidence="2">LY-2023</strain>
        <tissue evidence="2">Leaf</tissue>
    </source>
</reference>
<dbReference type="SUPFAM" id="SSF52402">
    <property type="entry name" value="Adenine nucleotide alpha hydrolases-like"/>
    <property type="match status" value="1"/>
</dbReference>
<accession>A0AAN9KJA7</accession>
<dbReference type="PANTHER" id="PTHR47867">
    <property type="entry name" value="ADENINE NUCLEOTIDE ALPHA HYDROLASES-LIKE SUPERFAMILY PROTEIN"/>
    <property type="match status" value="1"/>
</dbReference>
<dbReference type="Gene3D" id="3.40.50.620">
    <property type="entry name" value="HUPs"/>
    <property type="match status" value="1"/>
</dbReference>
<protein>
    <recommendedName>
        <fullName evidence="1">UspA domain-containing protein</fullName>
    </recommendedName>
</protein>